<name>A0A0C3D9E5_9AGAM</name>
<dbReference type="HOGENOM" id="CLU_1129647_0_0_1"/>
<dbReference type="Proteomes" id="UP000053989">
    <property type="component" value="Unassembled WGS sequence"/>
</dbReference>
<keyword evidence="2" id="KW-1185">Reference proteome</keyword>
<dbReference type="InParanoid" id="A0A0C3D9E5"/>
<accession>A0A0C3D9E5</accession>
<proteinExistence type="predicted"/>
<evidence type="ECO:0000313" key="2">
    <source>
        <dbReference type="Proteomes" id="UP000053989"/>
    </source>
</evidence>
<dbReference type="AlphaFoldDB" id="A0A0C3D9E5"/>
<protein>
    <submittedName>
        <fullName evidence="1">Uncharacterized protein</fullName>
    </submittedName>
</protein>
<sequence>MALLEHFLAACNKEGLVMQVPAVAAQVLEWVSVQEPDVQTLMHQIKTINVLKVYPTEARVASTWATQGEWWVWGVPAQDVPWASLTQLVTEAQQFFGQHKPRDYGIPTLFDVWATPRIGIKDLKLQTEHLLKEANEKICQQNMLLYHLVDHMGIVEYLTDSPEDLEEKWATSTNTFQRSCMKIVLLDIVQGIENHSTEFTPHTAKLKTATEILWGYLILEETIHVPYGLELAQSEPFKINGEVSGE</sequence>
<organism evidence="1 2">
    <name type="scientific">Scleroderma citrinum Foug A</name>
    <dbReference type="NCBI Taxonomy" id="1036808"/>
    <lineage>
        <taxon>Eukaryota</taxon>
        <taxon>Fungi</taxon>
        <taxon>Dikarya</taxon>
        <taxon>Basidiomycota</taxon>
        <taxon>Agaricomycotina</taxon>
        <taxon>Agaricomycetes</taxon>
        <taxon>Agaricomycetidae</taxon>
        <taxon>Boletales</taxon>
        <taxon>Sclerodermatineae</taxon>
        <taxon>Sclerodermataceae</taxon>
        <taxon>Scleroderma</taxon>
    </lineage>
</organism>
<reference evidence="1 2" key="1">
    <citation type="submission" date="2014-04" db="EMBL/GenBank/DDBJ databases">
        <authorList>
            <consortium name="DOE Joint Genome Institute"/>
            <person name="Kuo A."/>
            <person name="Kohler A."/>
            <person name="Nagy L.G."/>
            <person name="Floudas D."/>
            <person name="Copeland A."/>
            <person name="Barry K.W."/>
            <person name="Cichocki N."/>
            <person name="Veneault-Fourrey C."/>
            <person name="LaButti K."/>
            <person name="Lindquist E.A."/>
            <person name="Lipzen A."/>
            <person name="Lundell T."/>
            <person name="Morin E."/>
            <person name="Murat C."/>
            <person name="Sun H."/>
            <person name="Tunlid A."/>
            <person name="Henrissat B."/>
            <person name="Grigoriev I.V."/>
            <person name="Hibbett D.S."/>
            <person name="Martin F."/>
            <person name="Nordberg H.P."/>
            <person name="Cantor M.N."/>
            <person name="Hua S.X."/>
        </authorList>
    </citation>
    <scope>NUCLEOTIDE SEQUENCE [LARGE SCALE GENOMIC DNA]</scope>
    <source>
        <strain evidence="1 2">Foug A</strain>
    </source>
</reference>
<reference evidence="2" key="2">
    <citation type="submission" date="2015-01" db="EMBL/GenBank/DDBJ databases">
        <title>Evolutionary Origins and Diversification of the Mycorrhizal Mutualists.</title>
        <authorList>
            <consortium name="DOE Joint Genome Institute"/>
            <consortium name="Mycorrhizal Genomics Consortium"/>
            <person name="Kohler A."/>
            <person name="Kuo A."/>
            <person name="Nagy L.G."/>
            <person name="Floudas D."/>
            <person name="Copeland A."/>
            <person name="Barry K.W."/>
            <person name="Cichocki N."/>
            <person name="Veneault-Fourrey C."/>
            <person name="LaButti K."/>
            <person name="Lindquist E.A."/>
            <person name="Lipzen A."/>
            <person name="Lundell T."/>
            <person name="Morin E."/>
            <person name="Murat C."/>
            <person name="Riley R."/>
            <person name="Ohm R."/>
            <person name="Sun H."/>
            <person name="Tunlid A."/>
            <person name="Henrissat B."/>
            <person name="Grigoriev I.V."/>
            <person name="Hibbett D.S."/>
            <person name="Martin F."/>
        </authorList>
    </citation>
    <scope>NUCLEOTIDE SEQUENCE [LARGE SCALE GENOMIC DNA]</scope>
    <source>
        <strain evidence="2">Foug A</strain>
    </source>
</reference>
<dbReference type="EMBL" id="KN822192">
    <property type="protein sequence ID" value="KIM53019.1"/>
    <property type="molecule type" value="Genomic_DNA"/>
</dbReference>
<gene>
    <name evidence="1" type="ORF">SCLCIDRAFT_11702</name>
</gene>
<evidence type="ECO:0000313" key="1">
    <source>
        <dbReference type="EMBL" id="KIM53019.1"/>
    </source>
</evidence>